<dbReference type="Pfam" id="PF21117">
    <property type="entry name" value="MRB1590_C"/>
    <property type="match status" value="1"/>
</dbReference>
<proteinExistence type="predicted"/>
<gene>
    <name evidence="5" type="ORF">BWQ96_05654</name>
</gene>
<accession>A0A2V3IS56</accession>
<evidence type="ECO:0000259" key="3">
    <source>
        <dbReference type="Pfam" id="PF20446"/>
    </source>
</evidence>
<name>A0A2V3IS56_9FLOR</name>
<feature type="compositionally biased region" description="Basic residues" evidence="1">
    <location>
        <begin position="1"/>
        <end position="18"/>
    </location>
</feature>
<dbReference type="PANTHER" id="PTHR38149">
    <property type="entry name" value="ATPASE"/>
    <property type="match status" value="1"/>
</dbReference>
<dbReference type="InterPro" id="IPR027417">
    <property type="entry name" value="P-loop_NTPase"/>
</dbReference>
<dbReference type="AlphaFoldDB" id="A0A2V3IS56"/>
<dbReference type="InterPro" id="IPR046834">
    <property type="entry name" value="ABC_ATPase_C"/>
</dbReference>
<dbReference type="InterPro" id="IPR019195">
    <property type="entry name" value="ABC_ATPase_put"/>
</dbReference>
<dbReference type="SUPFAM" id="SSF52540">
    <property type="entry name" value="P-loop containing nucleoside triphosphate hydrolases"/>
    <property type="match status" value="1"/>
</dbReference>
<dbReference type="InterPro" id="IPR049069">
    <property type="entry name" value="MRB1590-like_C"/>
</dbReference>
<dbReference type="EMBL" id="NBIV01000087">
    <property type="protein sequence ID" value="PXF44577.1"/>
    <property type="molecule type" value="Genomic_DNA"/>
</dbReference>
<evidence type="ECO:0000313" key="5">
    <source>
        <dbReference type="EMBL" id="PXF44577.1"/>
    </source>
</evidence>
<dbReference type="OrthoDB" id="952at2759"/>
<evidence type="ECO:0000313" key="6">
    <source>
        <dbReference type="Proteomes" id="UP000247409"/>
    </source>
</evidence>
<reference evidence="5 6" key="1">
    <citation type="journal article" date="2018" name="Mol. Biol. Evol.">
        <title>Analysis of the draft genome of the red seaweed Gracilariopsis chorda provides insights into genome size evolution in Rhodophyta.</title>
        <authorList>
            <person name="Lee J."/>
            <person name="Yang E.C."/>
            <person name="Graf L."/>
            <person name="Yang J.H."/>
            <person name="Qiu H."/>
            <person name="Zel Zion U."/>
            <person name="Chan C.X."/>
            <person name="Stephens T.G."/>
            <person name="Weber A.P.M."/>
            <person name="Boo G.H."/>
            <person name="Boo S.M."/>
            <person name="Kim K.M."/>
            <person name="Shin Y."/>
            <person name="Jung M."/>
            <person name="Lee S.J."/>
            <person name="Yim H.S."/>
            <person name="Lee J.H."/>
            <person name="Bhattacharya D."/>
            <person name="Yoon H.S."/>
        </authorList>
    </citation>
    <scope>NUCLEOTIDE SEQUENCE [LARGE SCALE GENOMIC DNA]</scope>
    <source>
        <strain evidence="5 6">SKKU-2015</strain>
        <tissue evidence="5">Whole body</tissue>
    </source>
</reference>
<evidence type="ECO:0000259" key="4">
    <source>
        <dbReference type="Pfam" id="PF21117"/>
    </source>
</evidence>
<evidence type="ECO:0000259" key="2">
    <source>
        <dbReference type="Pfam" id="PF09818"/>
    </source>
</evidence>
<keyword evidence="6" id="KW-1185">Reference proteome</keyword>
<feature type="domain" description="MRB1590-like C-terminal" evidence="4">
    <location>
        <begin position="512"/>
        <end position="609"/>
    </location>
</feature>
<feature type="region of interest" description="Disordered" evidence="1">
    <location>
        <begin position="1"/>
        <end position="25"/>
    </location>
</feature>
<protein>
    <recommendedName>
        <fullName evidence="7">ATPase of the ABC class</fullName>
    </recommendedName>
</protein>
<organism evidence="5 6">
    <name type="scientific">Gracilariopsis chorda</name>
    <dbReference type="NCBI Taxonomy" id="448386"/>
    <lineage>
        <taxon>Eukaryota</taxon>
        <taxon>Rhodophyta</taxon>
        <taxon>Florideophyceae</taxon>
        <taxon>Rhodymeniophycidae</taxon>
        <taxon>Gracilariales</taxon>
        <taxon>Gracilariaceae</taxon>
        <taxon>Gracilariopsis</taxon>
    </lineage>
</organism>
<dbReference type="Pfam" id="PF20446">
    <property type="entry name" value="ABC_N"/>
    <property type="match status" value="1"/>
</dbReference>
<comment type="caution">
    <text evidence="5">The sequence shown here is derived from an EMBL/GenBank/DDBJ whole genome shotgun (WGS) entry which is preliminary data.</text>
</comment>
<dbReference type="Proteomes" id="UP000247409">
    <property type="component" value="Unassembled WGS sequence"/>
</dbReference>
<feature type="domain" description="ATPase of the ABC class N-terminal" evidence="3">
    <location>
        <begin position="43"/>
        <end position="205"/>
    </location>
</feature>
<dbReference type="PANTHER" id="PTHR38149:SF1">
    <property type="entry name" value="ATPASE"/>
    <property type="match status" value="1"/>
</dbReference>
<dbReference type="InterPro" id="IPR046833">
    <property type="entry name" value="ABC_N"/>
</dbReference>
<evidence type="ECO:0008006" key="7">
    <source>
        <dbReference type="Google" id="ProtNLM"/>
    </source>
</evidence>
<feature type="domain" description="ATPase of the ABC class C-terminal" evidence="2">
    <location>
        <begin position="212"/>
        <end position="479"/>
    </location>
</feature>
<sequence>MRFRGRRGRGRGHRHGYSHGRDEFNNHVSMRAPSGEFRGDASALQAHVNSINRAPYPAYKQLLGMWQLLPNITLHIDRIQADPYAPPSRARATVPLAATNFSATCYSNQIRTTAFCDFLVRKFVRQLSHVQIISKKGGWASLKGGDITIDRPSQHVLQRSSCLIRDNQLEIRFCIGLPARGRSIDSAAAAYLLFELLPSVLMPVVFADSSDEQDLEHHIKSVEQQNALREILSENDLIAFVANGAILPRLSGASDTPLAGGGVIKFVSPPSLELSLTLPDGTVVTGMGIKPGVSLIVGGGFHGKSTLLSALQVGVYDHIPGDGREFVVINDKAMYIRAEDGRCVTGVDISPFINNLPFGKSTNQFSTPDASGSTSQAANIIEALEAGAKVLLIDEDLAATNFMIRDQRMQQLVPDAKEPITPMIRRIRTLYEQEGVSTILVVGAAGDYFDVSDLVIMMDSYVPRDVTSTAKDIAKKNSHTCNLGPALPNIFKGRKKRRVSNASLRTLVKGKKVQVKVHTGIHFGHNELDLSAVSQIVEKSQTRAIAAMLERVSEMSKAEEDITSIIKQLESDIDESGMDTINVHGTRLGNYARPRGLEVQAALNRIRGITLLPHHGEKT</sequence>
<dbReference type="Pfam" id="PF09818">
    <property type="entry name" value="ABC_ATPase"/>
    <property type="match status" value="1"/>
</dbReference>
<evidence type="ECO:0000256" key="1">
    <source>
        <dbReference type="SAM" id="MobiDB-lite"/>
    </source>
</evidence>